<reference evidence="6 7" key="1">
    <citation type="submission" date="2024-10" db="EMBL/GenBank/DDBJ databases">
        <title>Updated reference genomes for cyclostephanoid diatoms.</title>
        <authorList>
            <person name="Roberts W.R."/>
            <person name="Alverson A.J."/>
        </authorList>
    </citation>
    <scope>NUCLEOTIDE SEQUENCE [LARGE SCALE GENOMIC DNA]</scope>
    <source>
        <strain evidence="6 7">AJA010-31</strain>
    </source>
</reference>
<dbReference type="AlphaFoldDB" id="A0ABD3P1R2"/>
<dbReference type="GO" id="GO:0141052">
    <property type="term" value="F:histone H3 demethylase activity"/>
    <property type="evidence" value="ECO:0007669"/>
    <property type="project" value="UniProtKB-ARBA"/>
</dbReference>
<evidence type="ECO:0000256" key="1">
    <source>
        <dbReference type="ARBA" id="ARBA00022723"/>
    </source>
</evidence>
<dbReference type="SMART" id="SM00545">
    <property type="entry name" value="JmjN"/>
    <property type="match status" value="1"/>
</dbReference>
<accession>A0ABD3P1R2</accession>
<dbReference type="Proteomes" id="UP001530400">
    <property type="component" value="Unassembled WGS sequence"/>
</dbReference>
<feature type="compositionally biased region" description="Polar residues" evidence="3">
    <location>
        <begin position="600"/>
        <end position="613"/>
    </location>
</feature>
<name>A0ABD3P1R2_9STRA</name>
<protein>
    <submittedName>
        <fullName evidence="6">Uncharacterized protein</fullName>
    </submittedName>
</protein>
<feature type="region of interest" description="Disordered" evidence="3">
    <location>
        <begin position="151"/>
        <end position="171"/>
    </location>
</feature>
<evidence type="ECO:0000313" key="7">
    <source>
        <dbReference type="Proteomes" id="UP001530400"/>
    </source>
</evidence>
<gene>
    <name evidence="6" type="ORF">ACHAWO_005765</name>
</gene>
<dbReference type="PROSITE" id="PS51184">
    <property type="entry name" value="JMJC"/>
    <property type="match status" value="1"/>
</dbReference>
<evidence type="ECO:0000256" key="3">
    <source>
        <dbReference type="SAM" id="MobiDB-lite"/>
    </source>
</evidence>
<organism evidence="6 7">
    <name type="scientific">Cyclotella atomus</name>
    <dbReference type="NCBI Taxonomy" id="382360"/>
    <lineage>
        <taxon>Eukaryota</taxon>
        <taxon>Sar</taxon>
        <taxon>Stramenopiles</taxon>
        <taxon>Ochrophyta</taxon>
        <taxon>Bacillariophyta</taxon>
        <taxon>Coscinodiscophyceae</taxon>
        <taxon>Thalassiosirophycidae</taxon>
        <taxon>Stephanodiscales</taxon>
        <taxon>Stephanodiscaceae</taxon>
        <taxon>Cyclotella</taxon>
    </lineage>
</organism>
<dbReference type="SMART" id="SM00558">
    <property type="entry name" value="JmjC"/>
    <property type="match status" value="1"/>
</dbReference>
<dbReference type="PROSITE" id="PS51183">
    <property type="entry name" value="JMJN"/>
    <property type="match status" value="1"/>
</dbReference>
<evidence type="ECO:0000256" key="2">
    <source>
        <dbReference type="ARBA" id="ARBA00023004"/>
    </source>
</evidence>
<dbReference type="InterPro" id="IPR003349">
    <property type="entry name" value="JmjN"/>
</dbReference>
<keyword evidence="1" id="KW-0479">Metal-binding</keyword>
<dbReference type="Pfam" id="PF02928">
    <property type="entry name" value="zf-C5HC2"/>
    <property type="match status" value="1"/>
</dbReference>
<dbReference type="Pfam" id="PF02373">
    <property type="entry name" value="JmjC"/>
    <property type="match status" value="1"/>
</dbReference>
<dbReference type="SUPFAM" id="SSF51197">
    <property type="entry name" value="Clavaminate synthase-like"/>
    <property type="match status" value="1"/>
</dbReference>
<keyword evidence="2" id="KW-0408">Iron</keyword>
<evidence type="ECO:0000259" key="4">
    <source>
        <dbReference type="PROSITE" id="PS51183"/>
    </source>
</evidence>
<feature type="compositionally biased region" description="Acidic residues" evidence="3">
    <location>
        <begin position="740"/>
        <end position="751"/>
    </location>
</feature>
<feature type="region of interest" description="Disordered" evidence="3">
    <location>
        <begin position="732"/>
        <end position="751"/>
    </location>
</feature>
<dbReference type="InterPro" id="IPR003347">
    <property type="entry name" value="JmjC_dom"/>
</dbReference>
<feature type="domain" description="JmjN" evidence="4">
    <location>
        <begin position="53"/>
        <end position="95"/>
    </location>
</feature>
<dbReference type="EMBL" id="JALLPJ020000821">
    <property type="protein sequence ID" value="KAL3782095.1"/>
    <property type="molecule type" value="Genomic_DNA"/>
</dbReference>
<dbReference type="Pfam" id="PF02375">
    <property type="entry name" value="JmjN"/>
    <property type="match status" value="1"/>
</dbReference>
<evidence type="ECO:0000313" key="6">
    <source>
        <dbReference type="EMBL" id="KAL3782095.1"/>
    </source>
</evidence>
<comment type="caution">
    <text evidence="6">The sequence shown here is derived from an EMBL/GenBank/DDBJ whole genome shotgun (WGS) entry which is preliminary data.</text>
</comment>
<keyword evidence="7" id="KW-1185">Reference proteome</keyword>
<dbReference type="PANTHER" id="PTHR10694">
    <property type="entry name" value="LYSINE-SPECIFIC DEMETHYLASE"/>
    <property type="match status" value="1"/>
</dbReference>
<feature type="domain" description="JmjC" evidence="5">
    <location>
        <begin position="276"/>
        <end position="444"/>
    </location>
</feature>
<sequence>MEEPTLPKRRRTPTSTYDPPTSEESVMIQRAMANSLKDRRRDSTYTLTEVPFGPTFYPTVEEMEDDPLIYLEKVREEAENYGICKIVPPEGWNPPFALNINCPKRFQTKDQSVHRLQEGVSFGDGREYTVKEYQEMAANWSKEWRNRRYSNNKPASNVRSVDGAASTSRNEQMSTNIDATLLIPNAILSDKDQVNDDQTKEENANVMTPASLEQNYWEIVESQGQEIDVEYGNDVDSTEVGSGFPISDRGRSVNSPNFLVKDSQELPEPKFGTEEYYKETYWNLNNIPNSKNSVLRHVKVGINGINVPWLYFGCLFSTFCWHNEDNHMYSINYHHRGAPKQWYGVPGTKSDADGVERVFKNYLSMKLRDAPDLIHHITTFFSPRLLHQGGVKCCKLLQNEGEFVVTFPRAFHGGYSLGPNCGEAVNFALHDWIPHAVDANERYRTFGRPSVFSHDRLMYTIANHTDELRTKEICNAVSMELRRLMGEELLLRTKLIRSGIRDVSKEVELPPNRLDQLDEESADYDDKRLCHSCKHICFFSAVACECSESKVSCLRHSHYMCRCTVKRKYLLIWTTEQEMKDTISRVEKRGEEVEYANPNAGATSSDVMSSPKSSRLEDAPGADKDRVNHCTYEVPVDPICTYEPEVPTLVSSDISCSSAGPQPMQQQPSSLNMQQQTTSGIAMTDEFLVNSTLGQDADGRLNLEQQLITPNAVPTTNITQAMTQVDVIFKPSDVSAGESGGDDENNDDFSA</sequence>
<dbReference type="GO" id="GO:0046872">
    <property type="term" value="F:metal ion binding"/>
    <property type="evidence" value="ECO:0007669"/>
    <property type="project" value="UniProtKB-KW"/>
</dbReference>
<dbReference type="Gene3D" id="2.60.120.650">
    <property type="entry name" value="Cupin"/>
    <property type="match status" value="1"/>
</dbReference>
<feature type="compositionally biased region" description="Basic and acidic residues" evidence="3">
    <location>
        <begin position="614"/>
        <end position="624"/>
    </location>
</feature>
<dbReference type="InterPro" id="IPR004198">
    <property type="entry name" value="Znf_C5HC2"/>
</dbReference>
<feature type="region of interest" description="Disordered" evidence="3">
    <location>
        <begin position="596"/>
        <end position="624"/>
    </location>
</feature>
<feature type="region of interest" description="Disordered" evidence="3">
    <location>
        <begin position="1"/>
        <end position="26"/>
    </location>
</feature>
<dbReference type="PANTHER" id="PTHR10694:SF33">
    <property type="entry name" value="LYSINE-SPECIFIC DEMETHYLASE 5"/>
    <property type="match status" value="1"/>
</dbReference>
<feature type="compositionally biased region" description="Polar residues" evidence="3">
    <location>
        <begin position="13"/>
        <end position="24"/>
    </location>
</feature>
<evidence type="ECO:0000259" key="5">
    <source>
        <dbReference type="PROSITE" id="PS51184"/>
    </source>
</evidence>
<proteinExistence type="predicted"/>